<keyword evidence="1" id="KW-0812">Transmembrane</keyword>
<organism evidence="2 3">
    <name type="scientific">Limosilactobacillus pontis</name>
    <dbReference type="NCBI Taxonomy" id="35787"/>
    <lineage>
        <taxon>Bacteria</taxon>
        <taxon>Bacillati</taxon>
        <taxon>Bacillota</taxon>
        <taxon>Bacilli</taxon>
        <taxon>Lactobacillales</taxon>
        <taxon>Lactobacillaceae</taxon>
        <taxon>Limosilactobacillus</taxon>
    </lineage>
</organism>
<dbReference type="AlphaFoldDB" id="A0A2J6NPV2"/>
<keyword evidence="1" id="KW-0472">Membrane</keyword>
<evidence type="ECO:0000256" key="1">
    <source>
        <dbReference type="SAM" id="Phobius"/>
    </source>
</evidence>
<evidence type="ECO:0000313" key="2">
    <source>
        <dbReference type="EMBL" id="PMB83351.1"/>
    </source>
</evidence>
<comment type="caution">
    <text evidence="2">The sequence shown here is derived from an EMBL/GenBank/DDBJ whole genome shotgun (WGS) entry which is preliminary data.</text>
</comment>
<gene>
    <name evidence="2" type="ORF">CK797_00730</name>
</gene>
<accession>A0A2J6NPV2</accession>
<dbReference type="OrthoDB" id="2288799at2"/>
<dbReference type="EMBL" id="PNFV01000001">
    <property type="protein sequence ID" value="PMB83351.1"/>
    <property type="molecule type" value="Genomic_DNA"/>
</dbReference>
<evidence type="ECO:0000313" key="3">
    <source>
        <dbReference type="Proteomes" id="UP000239920"/>
    </source>
</evidence>
<dbReference type="RefSeq" id="WP_104687912.1">
    <property type="nucleotide sequence ID" value="NZ_JBKTHY010000003.1"/>
</dbReference>
<name>A0A2J6NPV2_9LACO</name>
<sequence length="404" mass="45754">MSIVQKQFIYDNNTEPATTEDVKKLLSSNNGLEIGVDDITKANIESQFPVDTNVSKIKGLKSAIETFGKVSVRKYDFPIKLSSLRDINFIRNGKDVIMKFDVVDNNGVKQIADVNTLYDSREVFLDAYFSLNKFAVHAVELGKEDMILDNIAKLRDGIADDTKIYRFFDSDKGNQQKTYLRAIVSRRYKLIYSNAVVFYIAVAMVNNLITKTGEAYTLKYLRVTDSKLYISFEEDAPTKIGSNASFTLGIVVCNSELGDGAATFKASYKIRNTKGKKFTVLGEEIATIKHNYNPARVRESLNRIADINSNRNDIIDAIKETLWTKKVGKNEINIISAHISHLKLDSSLKDKLLNAIDPKYIINKSYDLVDLFSTLEEKVKDPNTKLMLEGKFARWIMNLKRSNK</sequence>
<feature type="transmembrane region" description="Helical" evidence="1">
    <location>
        <begin position="190"/>
        <end position="209"/>
    </location>
</feature>
<dbReference type="Proteomes" id="UP000239920">
    <property type="component" value="Unassembled WGS sequence"/>
</dbReference>
<protein>
    <submittedName>
        <fullName evidence="2">Uncharacterized protein</fullName>
    </submittedName>
</protein>
<proteinExistence type="predicted"/>
<keyword evidence="1" id="KW-1133">Transmembrane helix</keyword>
<reference evidence="2 3" key="1">
    <citation type="submission" date="2017-09" db="EMBL/GenBank/DDBJ databases">
        <title>Bacterial strain isolated from the female urinary microbiota.</title>
        <authorList>
            <person name="Thomas-White K."/>
            <person name="Kumar N."/>
            <person name="Forster S."/>
            <person name="Putonti C."/>
            <person name="Lawley T."/>
            <person name="Wolfe A.J."/>
        </authorList>
    </citation>
    <scope>NUCLEOTIDE SEQUENCE [LARGE SCALE GENOMIC DNA]</scope>
    <source>
        <strain evidence="2 3">UMB0683</strain>
    </source>
</reference>